<feature type="domain" description="Protein kinase" evidence="6">
    <location>
        <begin position="470"/>
        <end position="725"/>
    </location>
</feature>
<dbReference type="Gene3D" id="1.10.510.10">
    <property type="entry name" value="Transferase(Phosphotransferase) domain 1"/>
    <property type="match status" value="1"/>
</dbReference>
<dbReference type="GO" id="GO:0007264">
    <property type="term" value="P:small GTPase-mediated signal transduction"/>
    <property type="evidence" value="ECO:0007669"/>
    <property type="project" value="InterPro"/>
</dbReference>
<dbReference type="InterPro" id="IPR050198">
    <property type="entry name" value="Non-receptor_tyrosine_kinases"/>
</dbReference>
<dbReference type="EMBL" id="NHTK01005861">
    <property type="protein sequence ID" value="PPQ72604.1"/>
    <property type="molecule type" value="Genomic_DNA"/>
</dbReference>
<keyword evidence="3" id="KW-0344">Guanine-nucleotide releasing factor</keyword>
<dbReference type="STRING" id="181874.A0A409W253"/>
<sequence length="1226" mass="138199">MVAKATDDEDASAICMLLLPNVETVVINGWMTYTTPMTEHAQRAIVCVFGWPSIRAVEIQGFKRFPLYLLKFPSKLSSLYIAPIGLSDGEFLVDDEPSQAVMLTDEPVPEDLAPKPMAITLKRLIIDRNVSAALLRKVMNAATSFMDFSDLETLQLALKPSGREVHMWPRLISVLSDFLQSLRVLTTIQFVLPLYYNQTSVNINLSDILSPLHSTLKTLSIHWSGARSDENWLLGYLSDACISISQDSLLEQVELAFEISKIPPSTPASPEDHSNWASMAATMIRCFSSLRELKTQCDHILRRHYIATRSPNLALDQRDRLRLVYPCIMEKVKTWGKLDAIDTFCQHEVMKADLEDLHRRLDAAMAPAIDFQEADSERAQGEDDRIAQELRRLLCHIFNTPNDLKTMVQMLREQKSQKDMELIMKFAQLELMKGSLTTDEMKTYQAGLWHLYSETKTLPPLAILNGQITLKPHDLSGNGPGEKKWIMVLLQILPRQLSQNEDLRQKFEIEILKARQFNHSQHNLAPIFGVVDIGSDLYLVSSWTNQGTLLDHARADTIDHFKCLMEVARGLEFLHSKGMIHGSLYARNILVSQNQKACITYYGVMSFLERHGSGVVDISEILDCRRSAPEVTINRRPLSTASDIWSFGMLALEVLTGERPFDDISPDIWVLSHLERLQNSTCKLSDQIDAAYPLSPEVKQFLDDCWNFDPSERMSIDLLPSLKRLKRSQSSPGALVNYHSGYSTNTLPEFDDVSETSTEDYMRSEPIWASTRYTQSSRSLSPLSLQPSDQHVSVKGIEQTKERMVIESPPASASGFPRNSLIFDGLPIPSEPFNGNRLPEGSEFRRKDWPTDTVPPLTPPKSTRTIRTSPGPLIQSPLQGSSVRQRRGTNTSGLSRPDRIAPTISVHMPRLRELCDIFARDEAISSRQDDEPGDDKAGGDKRDDKRDDKPGDLLTYITNRPDFQGRLAPDVVGNPVPEPKTSIEMAQALTFHQGEQYRAIDASDYLDHLMMEEGPESSINEALNTHNAIVLWAQNYILSGKDIKEQLSTSLYLIDIAHECKHMSNLASMFAIGEALHHDRITGLPILHKLLTGNSTHKERLQKLHEDKYESYTKKASNHVFIPCLGYHLKNIRPKRPKDSVLPSLKEINQLMERVQSMVSSLPTPAPSREGEKFVVYIRNQLGPYVGGDVATKQPMVDLRAAHPSEEKQSNAKKEAKKLLGSMKKR</sequence>
<dbReference type="SUPFAM" id="SSF56112">
    <property type="entry name" value="Protein kinase-like (PK-like)"/>
    <property type="match status" value="1"/>
</dbReference>
<comment type="caution">
    <text evidence="7">The sequence shown here is derived from an EMBL/GenBank/DDBJ whole genome shotgun (WGS) entry which is preliminary data.</text>
</comment>
<dbReference type="Pfam" id="PF00617">
    <property type="entry name" value="RasGEF"/>
    <property type="match status" value="1"/>
</dbReference>
<dbReference type="InterPro" id="IPR011009">
    <property type="entry name" value="Kinase-like_dom_sf"/>
</dbReference>
<feature type="compositionally biased region" description="Basic and acidic residues" evidence="4">
    <location>
        <begin position="840"/>
        <end position="850"/>
    </location>
</feature>
<dbReference type="Proteomes" id="UP000284842">
    <property type="component" value="Unassembled WGS sequence"/>
</dbReference>
<evidence type="ECO:0000256" key="1">
    <source>
        <dbReference type="ARBA" id="ARBA00022741"/>
    </source>
</evidence>
<feature type="region of interest" description="Disordered" evidence="4">
    <location>
        <begin position="923"/>
        <end position="953"/>
    </location>
</feature>
<feature type="compositionally biased region" description="Basic and acidic residues" evidence="4">
    <location>
        <begin position="1201"/>
        <end position="1218"/>
    </location>
</feature>
<dbReference type="InterPro" id="IPR001245">
    <property type="entry name" value="Ser-Thr/Tyr_kinase_cat_dom"/>
</dbReference>
<feature type="region of interest" description="Disordered" evidence="4">
    <location>
        <begin position="827"/>
        <end position="905"/>
    </location>
</feature>
<dbReference type="PROSITE" id="PS50009">
    <property type="entry name" value="RASGEF_CAT"/>
    <property type="match status" value="1"/>
</dbReference>
<feature type="compositionally biased region" description="Polar residues" evidence="4">
    <location>
        <begin position="876"/>
        <end position="894"/>
    </location>
</feature>
<keyword evidence="1" id="KW-0547">Nucleotide-binding</keyword>
<dbReference type="PROSITE" id="PS50011">
    <property type="entry name" value="PROTEIN_KINASE_DOM"/>
    <property type="match status" value="1"/>
</dbReference>
<keyword evidence="8" id="KW-1185">Reference proteome</keyword>
<feature type="domain" description="Ras-GEF" evidence="5">
    <location>
        <begin position="981"/>
        <end position="1226"/>
    </location>
</feature>
<protein>
    <recommendedName>
        <fullName evidence="9">Protein kinase domain-containing protein</fullName>
    </recommendedName>
</protein>
<evidence type="ECO:0000256" key="3">
    <source>
        <dbReference type="PROSITE-ProRule" id="PRU00168"/>
    </source>
</evidence>
<dbReference type="GO" id="GO:0004672">
    <property type="term" value="F:protein kinase activity"/>
    <property type="evidence" value="ECO:0007669"/>
    <property type="project" value="InterPro"/>
</dbReference>
<evidence type="ECO:0000256" key="4">
    <source>
        <dbReference type="SAM" id="MobiDB-lite"/>
    </source>
</evidence>
<dbReference type="InterPro" id="IPR000719">
    <property type="entry name" value="Prot_kinase_dom"/>
</dbReference>
<evidence type="ECO:0000313" key="8">
    <source>
        <dbReference type="Proteomes" id="UP000284842"/>
    </source>
</evidence>
<evidence type="ECO:0000259" key="6">
    <source>
        <dbReference type="PROSITE" id="PS50011"/>
    </source>
</evidence>
<feature type="compositionally biased region" description="Basic and acidic residues" evidence="4">
    <location>
        <begin position="923"/>
        <end position="951"/>
    </location>
</feature>
<organism evidence="7 8">
    <name type="scientific">Panaeolus cyanescens</name>
    <dbReference type="NCBI Taxonomy" id="181874"/>
    <lineage>
        <taxon>Eukaryota</taxon>
        <taxon>Fungi</taxon>
        <taxon>Dikarya</taxon>
        <taxon>Basidiomycota</taxon>
        <taxon>Agaricomycotina</taxon>
        <taxon>Agaricomycetes</taxon>
        <taxon>Agaricomycetidae</taxon>
        <taxon>Agaricales</taxon>
        <taxon>Agaricineae</taxon>
        <taxon>Galeropsidaceae</taxon>
        <taxon>Panaeolus</taxon>
    </lineage>
</organism>
<dbReference type="Pfam" id="PF07714">
    <property type="entry name" value="PK_Tyr_Ser-Thr"/>
    <property type="match status" value="1"/>
</dbReference>
<dbReference type="InterPro" id="IPR001895">
    <property type="entry name" value="RASGEF_cat_dom"/>
</dbReference>
<dbReference type="InterPro" id="IPR036964">
    <property type="entry name" value="RASGEF_cat_dom_sf"/>
</dbReference>
<dbReference type="AlphaFoldDB" id="A0A409W253"/>
<dbReference type="OrthoDB" id="5966500at2759"/>
<dbReference type="InterPro" id="IPR023578">
    <property type="entry name" value="Ras_GEF_dom_sf"/>
</dbReference>
<evidence type="ECO:0000256" key="2">
    <source>
        <dbReference type="ARBA" id="ARBA00022840"/>
    </source>
</evidence>
<reference evidence="7 8" key="1">
    <citation type="journal article" date="2018" name="Evol. Lett.">
        <title>Horizontal gene cluster transfer increased hallucinogenic mushroom diversity.</title>
        <authorList>
            <person name="Reynolds H.T."/>
            <person name="Vijayakumar V."/>
            <person name="Gluck-Thaler E."/>
            <person name="Korotkin H.B."/>
            <person name="Matheny P.B."/>
            <person name="Slot J.C."/>
        </authorList>
    </citation>
    <scope>NUCLEOTIDE SEQUENCE [LARGE SCALE GENOMIC DNA]</scope>
    <source>
        <strain evidence="7 8">2629</strain>
    </source>
</reference>
<keyword evidence="2" id="KW-0067">ATP-binding</keyword>
<dbReference type="GO" id="GO:0005524">
    <property type="term" value="F:ATP binding"/>
    <property type="evidence" value="ECO:0007669"/>
    <property type="project" value="UniProtKB-KW"/>
</dbReference>
<dbReference type="SMART" id="SM00147">
    <property type="entry name" value="RasGEF"/>
    <property type="match status" value="1"/>
</dbReference>
<dbReference type="PANTHER" id="PTHR24418">
    <property type="entry name" value="TYROSINE-PROTEIN KINASE"/>
    <property type="match status" value="1"/>
</dbReference>
<feature type="region of interest" description="Disordered" evidence="4">
    <location>
        <begin position="1201"/>
        <end position="1226"/>
    </location>
</feature>
<proteinExistence type="predicted"/>
<dbReference type="Gene3D" id="1.10.840.10">
    <property type="entry name" value="Ras guanine-nucleotide exchange factors catalytic domain"/>
    <property type="match status" value="1"/>
</dbReference>
<dbReference type="InParanoid" id="A0A409W253"/>
<evidence type="ECO:0008006" key="9">
    <source>
        <dbReference type="Google" id="ProtNLM"/>
    </source>
</evidence>
<accession>A0A409W253</accession>
<gene>
    <name evidence="7" type="ORF">CVT24_005125</name>
</gene>
<dbReference type="SUPFAM" id="SSF48366">
    <property type="entry name" value="Ras GEF"/>
    <property type="match status" value="1"/>
</dbReference>
<name>A0A409W253_9AGAR</name>
<dbReference type="GO" id="GO:0005085">
    <property type="term" value="F:guanyl-nucleotide exchange factor activity"/>
    <property type="evidence" value="ECO:0007669"/>
    <property type="project" value="UniProtKB-KW"/>
</dbReference>
<evidence type="ECO:0000259" key="5">
    <source>
        <dbReference type="PROSITE" id="PS50009"/>
    </source>
</evidence>
<evidence type="ECO:0000313" key="7">
    <source>
        <dbReference type="EMBL" id="PPQ72604.1"/>
    </source>
</evidence>